<protein>
    <submittedName>
        <fullName evidence="1">Uncharacterized protein</fullName>
    </submittedName>
</protein>
<dbReference type="AlphaFoldDB" id="A0A382HWE2"/>
<reference evidence="1" key="1">
    <citation type="submission" date="2018-05" db="EMBL/GenBank/DDBJ databases">
        <authorList>
            <person name="Lanie J.A."/>
            <person name="Ng W.-L."/>
            <person name="Kazmierczak K.M."/>
            <person name="Andrzejewski T.M."/>
            <person name="Davidsen T.M."/>
            <person name="Wayne K.J."/>
            <person name="Tettelin H."/>
            <person name="Glass J.I."/>
            <person name="Rusch D."/>
            <person name="Podicherti R."/>
            <person name="Tsui H.-C.T."/>
            <person name="Winkler M.E."/>
        </authorList>
    </citation>
    <scope>NUCLEOTIDE SEQUENCE</scope>
</reference>
<proteinExistence type="predicted"/>
<dbReference type="EMBL" id="UINC01063706">
    <property type="protein sequence ID" value="SVB91620.1"/>
    <property type="molecule type" value="Genomic_DNA"/>
</dbReference>
<organism evidence="1">
    <name type="scientific">marine metagenome</name>
    <dbReference type="NCBI Taxonomy" id="408172"/>
    <lineage>
        <taxon>unclassified sequences</taxon>
        <taxon>metagenomes</taxon>
        <taxon>ecological metagenomes</taxon>
    </lineage>
</organism>
<gene>
    <name evidence="1" type="ORF">METZ01_LOCUS244474</name>
</gene>
<sequence>MANGLWHYRTPRYYWVLRWHANRRQRHPIVGGIMAEKLQQADRFPSLTLNLLDGSTIKFPEEAPSRYTALLFYRGHW</sequence>
<accession>A0A382HWE2</accession>
<name>A0A382HWE2_9ZZZZ</name>
<evidence type="ECO:0000313" key="1">
    <source>
        <dbReference type="EMBL" id="SVB91620.1"/>
    </source>
</evidence>